<evidence type="ECO:0000313" key="10">
    <source>
        <dbReference type="EMBL" id="CAK0874540.1"/>
    </source>
</evidence>
<dbReference type="Pfam" id="PF01326">
    <property type="entry name" value="PPDK_N"/>
    <property type="match status" value="1"/>
</dbReference>
<keyword evidence="3" id="KW-0808">Transferase</keyword>
<comment type="similarity">
    <text evidence="2">Belongs to the PEP-utilizing enzyme family.</text>
</comment>
<organism evidence="10 11">
    <name type="scientific">Prorocentrum cordatum</name>
    <dbReference type="NCBI Taxonomy" id="2364126"/>
    <lineage>
        <taxon>Eukaryota</taxon>
        <taxon>Sar</taxon>
        <taxon>Alveolata</taxon>
        <taxon>Dinophyceae</taxon>
        <taxon>Prorocentrales</taxon>
        <taxon>Prorocentraceae</taxon>
        <taxon>Prorocentrum</taxon>
    </lineage>
</organism>
<evidence type="ECO:0000256" key="5">
    <source>
        <dbReference type="ARBA" id="ARBA00022741"/>
    </source>
</evidence>
<feature type="non-terminal residue" evidence="10">
    <location>
        <position position="119"/>
    </location>
</feature>
<evidence type="ECO:0000256" key="6">
    <source>
        <dbReference type="ARBA" id="ARBA00022777"/>
    </source>
</evidence>
<feature type="domain" description="Pyruvate phosphate dikinase AMP/ATP-binding" evidence="9">
    <location>
        <begin position="1"/>
        <end position="81"/>
    </location>
</feature>
<keyword evidence="4" id="KW-0479">Metal-binding</keyword>
<proteinExistence type="inferred from homology"/>
<dbReference type="Proteomes" id="UP001189429">
    <property type="component" value="Unassembled WGS sequence"/>
</dbReference>
<protein>
    <recommendedName>
        <fullName evidence="9">Pyruvate phosphate dikinase AMP/ATP-binding domain-containing protein</fullName>
    </recommendedName>
</protein>
<dbReference type="Gene3D" id="3.30.470.20">
    <property type="entry name" value="ATP-grasp fold, B domain"/>
    <property type="match status" value="1"/>
</dbReference>
<evidence type="ECO:0000313" key="11">
    <source>
        <dbReference type="Proteomes" id="UP001189429"/>
    </source>
</evidence>
<keyword evidence="8" id="KW-0460">Magnesium</keyword>
<keyword evidence="6" id="KW-0418">Kinase</keyword>
<keyword evidence="7" id="KW-0067">ATP-binding</keyword>
<keyword evidence="11" id="KW-1185">Reference proteome</keyword>
<evidence type="ECO:0000256" key="1">
    <source>
        <dbReference type="ARBA" id="ARBA00001946"/>
    </source>
</evidence>
<dbReference type="InterPro" id="IPR006319">
    <property type="entry name" value="PEP_synth"/>
</dbReference>
<evidence type="ECO:0000256" key="8">
    <source>
        <dbReference type="ARBA" id="ARBA00022842"/>
    </source>
</evidence>
<evidence type="ECO:0000256" key="2">
    <source>
        <dbReference type="ARBA" id="ARBA00007837"/>
    </source>
</evidence>
<comment type="cofactor">
    <cofactor evidence="1">
        <name>Mg(2+)</name>
        <dbReference type="ChEBI" id="CHEBI:18420"/>
    </cofactor>
</comment>
<accession>A0ABN9VMG4</accession>
<evidence type="ECO:0000256" key="3">
    <source>
        <dbReference type="ARBA" id="ARBA00022679"/>
    </source>
</evidence>
<dbReference type="InterPro" id="IPR002192">
    <property type="entry name" value="PPDK_AMP/ATP-bd"/>
</dbReference>
<sequence>MVRSEAASAGVMFTLDTESGFQDVVFVTLAWGFGETAAGRTVNIDELYVFKPTPREGAEAVVSKTIGSKLAKIVYAKAAATRPSVPPPRGVLAAFGVAPGSVSERRAIGDQFLGTCNSQ</sequence>
<dbReference type="PANTHER" id="PTHR43030:SF1">
    <property type="entry name" value="PHOSPHOENOLPYRUVATE SYNTHASE"/>
    <property type="match status" value="1"/>
</dbReference>
<comment type="caution">
    <text evidence="10">The sequence shown here is derived from an EMBL/GenBank/DDBJ whole genome shotgun (WGS) entry which is preliminary data.</text>
</comment>
<evidence type="ECO:0000259" key="9">
    <source>
        <dbReference type="Pfam" id="PF01326"/>
    </source>
</evidence>
<keyword evidence="5" id="KW-0547">Nucleotide-binding</keyword>
<evidence type="ECO:0000256" key="4">
    <source>
        <dbReference type="ARBA" id="ARBA00022723"/>
    </source>
</evidence>
<name>A0ABN9VMG4_9DINO</name>
<gene>
    <name evidence="10" type="ORF">PCOR1329_LOCUS59406</name>
</gene>
<reference evidence="10" key="1">
    <citation type="submission" date="2023-10" db="EMBL/GenBank/DDBJ databases">
        <authorList>
            <person name="Chen Y."/>
            <person name="Shah S."/>
            <person name="Dougan E. K."/>
            <person name="Thang M."/>
            <person name="Chan C."/>
        </authorList>
    </citation>
    <scope>NUCLEOTIDE SEQUENCE [LARGE SCALE GENOMIC DNA]</scope>
</reference>
<dbReference type="EMBL" id="CAUYUJ010017405">
    <property type="protein sequence ID" value="CAK0874540.1"/>
    <property type="molecule type" value="Genomic_DNA"/>
</dbReference>
<dbReference type="PANTHER" id="PTHR43030">
    <property type="entry name" value="PHOSPHOENOLPYRUVATE SYNTHASE"/>
    <property type="match status" value="1"/>
</dbReference>
<dbReference type="SUPFAM" id="SSF56059">
    <property type="entry name" value="Glutathione synthetase ATP-binding domain-like"/>
    <property type="match status" value="1"/>
</dbReference>
<evidence type="ECO:0000256" key="7">
    <source>
        <dbReference type="ARBA" id="ARBA00022840"/>
    </source>
</evidence>